<accession>A0A287D529</accession>
<evidence type="ECO:0000256" key="3">
    <source>
        <dbReference type="ARBA" id="ARBA00022989"/>
    </source>
</evidence>
<organism evidence="7 8">
    <name type="scientific">Ictidomys tridecemlineatus</name>
    <name type="common">Thirteen-lined ground squirrel</name>
    <name type="synonym">Spermophilus tridecemlineatus</name>
    <dbReference type="NCBI Taxonomy" id="43179"/>
    <lineage>
        <taxon>Eukaryota</taxon>
        <taxon>Metazoa</taxon>
        <taxon>Chordata</taxon>
        <taxon>Craniata</taxon>
        <taxon>Vertebrata</taxon>
        <taxon>Euteleostomi</taxon>
        <taxon>Mammalia</taxon>
        <taxon>Eutheria</taxon>
        <taxon>Euarchontoglires</taxon>
        <taxon>Glires</taxon>
        <taxon>Rodentia</taxon>
        <taxon>Sciuromorpha</taxon>
        <taxon>Sciuridae</taxon>
        <taxon>Xerinae</taxon>
        <taxon>Marmotini</taxon>
        <taxon>Ictidomys</taxon>
    </lineage>
</organism>
<feature type="region of interest" description="Disordered" evidence="5">
    <location>
        <begin position="795"/>
        <end position="887"/>
    </location>
</feature>
<keyword evidence="4 6" id="KW-0472">Membrane</keyword>
<comment type="subcellular location">
    <subcellularLocation>
        <location evidence="1">Membrane</location>
        <topology evidence="1">Single-pass membrane protein</topology>
    </subcellularLocation>
</comment>
<proteinExistence type="predicted"/>
<feature type="compositionally biased region" description="Polar residues" evidence="5">
    <location>
        <begin position="814"/>
        <end position="828"/>
    </location>
</feature>
<protein>
    <submittedName>
        <fullName evidence="7">SPEM family member 3</fullName>
    </submittedName>
</protein>
<dbReference type="GO" id="GO:0005737">
    <property type="term" value="C:cytoplasm"/>
    <property type="evidence" value="ECO:0007669"/>
    <property type="project" value="TreeGrafter"/>
</dbReference>
<dbReference type="GO" id="GO:0030317">
    <property type="term" value="P:flagellated sperm motility"/>
    <property type="evidence" value="ECO:0007669"/>
    <property type="project" value="TreeGrafter"/>
</dbReference>
<evidence type="ECO:0000313" key="7">
    <source>
        <dbReference type="Ensembl" id="ENSSTOP00000028658.1"/>
    </source>
</evidence>
<feature type="compositionally biased region" description="Polar residues" evidence="5">
    <location>
        <begin position="705"/>
        <end position="725"/>
    </location>
</feature>
<evidence type="ECO:0000256" key="2">
    <source>
        <dbReference type="ARBA" id="ARBA00022692"/>
    </source>
</evidence>
<feature type="compositionally biased region" description="Basic and acidic residues" evidence="5">
    <location>
        <begin position="492"/>
        <end position="503"/>
    </location>
</feature>
<dbReference type="STRING" id="43179.ENSSTOP00000028658"/>
<dbReference type="Ensembl" id="ENSSTOT00000033608.1">
    <property type="protein sequence ID" value="ENSSTOP00000028658.1"/>
    <property type="gene ID" value="ENSSTOG00000033242.1"/>
</dbReference>
<feature type="transmembrane region" description="Helical" evidence="6">
    <location>
        <begin position="27"/>
        <end position="48"/>
    </location>
</feature>
<dbReference type="Proteomes" id="UP000005215">
    <property type="component" value="Unassembled WGS sequence"/>
</dbReference>
<evidence type="ECO:0000256" key="1">
    <source>
        <dbReference type="ARBA" id="ARBA00004167"/>
    </source>
</evidence>
<keyword evidence="2 6" id="KW-0812">Transmembrane</keyword>
<dbReference type="PANTHER" id="PTHR34834:SF3">
    <property type="entry name" value="SPEM FAMILY MEMBER 3"/>
    <property type="match status" value="1"/>
</dbReference>
<evidence type="ECO:0000313" key="8">
    <source>
        <dbReference type="Proteomes" id="UP000005215"/>
    </source>
</evidence>
<feature type="compositionally biased region" description="Low complexity" evidence="5">
    <location>
        <begin position="241"/>
        <end position="269"/>
    </location>
</feature>
<sequence>MGERVYYGAQMCSGTNPRKCQDLGDSILLILGSFILLNVGINVVILLWKHLKGSLRILFHHFFPKDPKNLYSRISSHFHRRPSFLFGHANHRDSWIPDTNDEKVSGCCWMPPECGHAGLPTEAQWGLWKEGMMGAGEASQGTALKTQASMFPRPEISSHFLKMSKLDMVSTCLPQEGKTKALDYGPDHTPAQAGTHSLAHTPEHIPIPSLTHNPEYTHAQAQDLEHTSTHNPPAHAPALIPASTPAPSQAHAAAATSSHAAAPTLSHAPAPIPTPTQIPTPSHVLAQTPPRTPPPTPVHTASRALAQNQVHTSAPPSAQVPAPPPTQVPPPSSAQVPAPSPAQVPTPSPAQVPAPSPAQVPAPPPAQVPAQAHTPQYTHFQTPAHTPVHSHEIQSSAHTGMPVPTPAPASVMAPPARAPIPIITPTRNLTPSPSTLPAFGPSLSTGHVVYDARRVKQNVFHKCNPQNSGYSKKNFGTLSRPQERQGLASSETSEHISKQHGEDSAQPSSGSILGYLELGNMEWKISDDGKDKKLSQSKTFPYCSFHPCSSEKKNTDFQAPIYPKILVYTQDVAPSKHCLHSPTSAQSSLTTIPPPCTLSLPLVPPKTFVLSRPINHQKPSTLIQASTLLPTSKSPQSLSASHFPIPPQFSTTSQYLIQTQSPELHENPSRTQDPGLQRTPYLSKDSRVPRNPGLVPNPGLHKYPNHTQNPCLCKNSNPSQDSGLQKNPGIAQDSGLQRSPGITQDRGVFRSPCYTQSSSFHKNIPCTQNSNLQNLGFIQGSGVSRNVEPNQDTVVCKNQGVSQTTDLQKRPGPSQDSRGYKSSGNVQDSGVYRSLGQGSRPQKSPYFVQDPELNKSSGLTQAFGPKKCPGSVQTSGLNKGPTQDSGDYKNLGLIQDFGLRRVPGLPQDSNCRKSPGLTQSTEAEKRFILIQDAGVYRNPEQSQNPNLHKFPRINRDPGLHKNPTIAQDVGLLKNPGLTQESGLHKDSGNIPNPGLSKNPSATLCTDSAQVLGPLQSPKLTPSLKKSIHEMAPQKENAEQHISCTSTPINQNCPSKIPTNLHTFSEVPVLVELKPSSWRTDSQGWVYRPVGTVSSAFQSYRQMSMPPKINNRPHYPGPGFRAGHVVFDARQRQLSVGRDKCEALSPRRPCQEAPNNLGETVREWRYQNVMRTSDIQGTKVHQE</sequence>
<feature type="compositionally biased region" description="Polar residues" evidence="5">
    <location>
        <begin position="464"/>
        <end position="480"/>
    </location>
</feature>
<dbReference type="AlphaFoldDB" id="A0A287D529"/>
<gene>
    <name evidence="7" type="primary">SPEM3</name>
</gene>
<dbReference type="GeneTree" id="ENSGT00940000164517"/>
<evidence type="ECO:0000256" key="5">
    <source>
        <dbReference type="SAM" id="MobiDB-lite"/>
    </source>
</evidence>
<evidence type="ECO:0000256" key="4">
    <source>
        <dbReference type="ARBA" id="ARBA00023136"/>
    </source>
</evidence>
<dbReference type="FunCoup" id="A0A287D529">
    <property type="interactions" value="13"/>
</dbReference>
<feature type="region of interest" description="Disordered" evidence="5">
    <location>
        <begin position="462"/>
        <end position="511"/>
    </location>
</feature>
<feature type="compositionally biased region" description="Polar residues" evidence="5">
    <location>
        <begin position="871"/>
        <end position="885"/>
    </location>
</feature>
<dbReference type="GO" id="GO:0016020">
    <property type="term" value="C:membrane"/>
    <property type="evidence" value="ECO:0007669"/>
    <property type="project" value="UniProtKB-SubCell"/>
</dbReference>
<dbReference type="EMBL" id="AGTP01070903">
    <property type="status" value="NOT_ANNOTATED_CDS"/>
    <property type="molecule type" value="Genomic_DNA"/>
</dbReference>
<name>A0A287D529_ICTTR</name>
<reference evidence="7" key="2">
    <citation type="submission" date="2025-08" db="UniProtKB">
        <authorList>
            <consortium name="Ensembl"/>
        </authorList>
    </citation>
    <scope>IDENTIFICATION</scope>
</reference>
<reference evidence="8" key="1">
    <citation type="submission" date="2011-11" db="EMBL/GenBank/DDBJ databases">
        <title>The Draft Genome of Spermophilus tridecemlineatus.</title>
        <authorList>
            <consortium name="The Broad Institute Genome Assembly &amp; Analysis Group"/>
            <consortium name="Computational R&amp;D Group"/>
            <consortium name="and Sequencing Platform"/>
            <person name="Di Palma F."/>
            <person name="Alfoldi J."/>
            <person name="Johnson J."/>
            <person name="Berlin A."/>
            <person name="Gnerre S."/>
            <person name="Jaffe D."/>
            <person name="MacCallum I."/>
            <person name="Young S."/>
            <person name="Walker B.J."/>
            <person name="Lindblad-Toh K."/>
        </authorList>
    </citation>
    <scope>NUCLEOTIDE SEQUENCE [LARGE SCALE GENOMIC DNA]</scope>
</reference>
<dbReference type="InParanoid" id="A0A287D529"/>
<reference evidence="7" key="3">
    <citation type="submission" date="2025-09" db="UniProtKB">
        <authorList>
            <consortium name="Ensembl"/>
        </authorList>
    </citation>
    <scope>IDENTIFICATION</scope>
</reference>
<feature type="region of interest" description="Disordered" evidence="5">
    <location>
        <begin position="180"/>
        <end position="371"/>
    </location>
</feature>
<keyword evidence="3 6" id="KW-1133">Transmembrane helix</keyword>
<dbReference type="GO" id="GO:0007291">
    <property type="term" value="P:sperm individualization"/>
    <property type="evidence" value="ECO:0007669"/>
    <property type="project" value="TreeGrafter"/>
</dbReference>
<keyword evidence="8" id="KW-1185">Reference proteome</keyword>
<dbReference type="PANTHER" id="PTHR34834">
    <property type="entry name" value="SPERMATID MATURATION PROTEIN 1"/>
    <property type="match status" value="1"/>
</dbReference>
<evidence type="ECO:0000256" key="6">
    <source>
        <dbReference type="SAM" id="Phobius"/>
    </source>
</evidence>
<feature type="region of interest" description="Disordered" evidence="5">
    <location>
        <begin position="661"/>
        <end position="749"/>
    </location>
</feature>
<feature type="compositionally biased region" description="Pro residues" evidence="5">
    <location>
        <begin position="321"/>
        <end position="367"/>
    </location>
</feature>